<dbReference type="Gene3D" id="2.130.10.10">
    <property type="entry name" value="YVTN repeat-like/Quinoprotein amine dehydrogenase"/>
    <property type="match status" value="1"/>
</dbReference>
<evidence type="ECO:0000259" key="3">
    <source>
        <dbReference type="Pfam" id="PF13360"/>
    </source>
</evidence>
<reference evidence="4 5" key="1">
    <citation type="submission" date="2019-06" db="EMBL/GenBank/DDBJ databases">
        <title>Sequencing the genomes of 1000 actinobacteria strains.</title>
        <authorList>
            <person name="Klenk H.-P."/>
        </authorList>
    </citation>
    <scope>NUCLEOTIDE SEQUENCE [LARGE SCALE GENOMIC DNA]</scope>
    <source>
        <strain evidence="4 5">DSM 21776</strain>
    </source>
</reference>
<feature type="region of interest" description="Disordered" evidence="1">
    <location>
        <begin position="35"/>
        <end position="63"/>
    </location>
</feature>
<evidence type="ECO:0000256" key="2">
    <source>
        <dbReference type="SAM" id="SignalP"/>
    </source>
</evidence>
<protein>
    <submittedName>
        <fullName evidence="4">Putative pyrroloquinoline-quinone binding quinoprotein</fullName>
    </submittedName>
</protein>
<dbReference type="SUPFAM" id="SSF82171">
    <property type="entry name" value="DPP6 N-terminal domain-like"/>
    <property type="match status" value="1"/>
</dbReference>
<organism evidence="4 5">
    <name type="scientific">Humibacillus xanthopallidus</name>
    <dbReference type="NCBI Taxonomy" id="412689"/>
    <lineage>
        <taxon>Bacteria</taxon>
        <taxon>Bacillati</taxon>
        <taxon>Actinomycetota</taxon>
        <taxon>Actinomycetes</taxon>
        <taxon>Micrococcales</taxon>
        <taxon>Intrasporangiaceae</taxon>
        <taxon>Humibacillus</taxon>
    </lineage>
</organism>
<dbReference type="Proteomes" id="UP000320085">
    <property type="component" value="Unassembled WGS sequence"/>
</dbReference>
<evidence type="ECO:0000313" key="4">
    <source>
        <dbReference type="EMBL" id="TQN44933.1"/>
    </source>
</evidence>
<evidence type="ECO:0000256" key="1">
    <source>
        <dbReference type="SAM" id="MobiDB-lite"/>
    </source>
</evidence>
<feature type="domain" description="Pyrrolo-quinoline quinone repeat" evidence="3">
    <location>
        <begin position="69"/>
        <end position="324"/>
    </location>
</feature>
<dbReference type="AlphaFoldDB" id="A0A543PLH6"/>
<keyword evidence="2" id="KW-0732">Signal</keyword>
<dbReference type="InterPro" id="IPR002372">
    <property type="entry name" value="PQQ_rpt_dom"/>
</dbReference>
<accession>A0A543PLH6</accession>
<feature type="compositionally biased region" description="Low complexity" evidence="1">
    <location>
        <begin position="35"/>
        <end position="53"/>
    </location>
</feature>
<feature type="chain" id="PRO_5039313719" evidence="2">
    <location>
        <begin position="30"/>
        <end position="497"/>
    </location>
</feature>
<dbReference type="Pfam" id="PF13360">
    <property type="entry name" value="PQQ_2"/>
    <property type="match status" value="1"/>
</dbReference>
<sequence>MSTFVSSHRISRRLTRSTALCAAFVLGVAACGTTPSTPTPASSPATSASPTSGGPTGATGDSVVTGSVRQLWAQAWKPASAGRPAAGQDVAVSSDGTVAYVVGQGPAIAYTIASGAQRWIATGTGWTDGAAAVAVSADGATVFATGTSSAATTGEDYLTVAFDAATGKPMWRTTYAGKGSGADNPAAIVTAGSLVVVNGTSAGSPGGTHFATVAYDATTGAQRWVARYDERGATEQGWFPSGAHSLAASADGTTVYAAGATAASGGESQFATIAYDASTGARRWVTIYGSNVAGNDSALAVGVSPDGRTVVTTGFSETKATRTDSATVAYDAVTGRQRWVARYDGPAHQNEGTGSIGFAPDGATVFVAGTSEGATQGHEDMITLAYATTDGSRRWATRWNAPAGGDDNASDLAVSPDGATVVVTGRTVPAPMQDQYATVGQDSATGAVSWTATYAAPAGAEPPISEAHAVAITSSGTVVVTGVSGPGFATVGYRAGS</sequence>
<evidence type="ECO:0000313" key="5">
    <source>
        <dbReference type="Proteomes" id="UP000320085"/>
    </source>
</evidence>
<feature type="signal peptide" evidence="2">
    <location>
        <begin position="1"/>
        <end position="29"/>
    </location>
</feature>
<dbReference type="OrthoDB" id="256225at2"/>
<name>A0A543PLH6_9MICO</name>
<dbReference type="RefSeq" id="WP_141824228.1">
    <property type="nucleotide sequence ID" value="NZ_BAAAQC010000009.1"/>
</dbReference>
<comment type="caution">
    <text evidence="4">The sequence shown here is derived from an EMBL/GenBank/DDBJ whole genome shotgun (WGS) entry which is preliminary data.</text>
</comment>
<dbReference type="EMBL" id="VFQF01000003">
    <property type="protein sequence ID" value="TQN44933.1"/>
    <property type="molecule type" value="Genomic_DNA"/>
</dbReference>
<dbReference type="Gene3D" id="2.40.10.480">
    <property type="match status" value="1"/>
</dbReference>
<proteinExistence type="predicted"/>
<gene>
    <name evidence="4" type="ORF">FHX52_4157</name>
</gene>
<dbReference type="InterPro" id="IPR015943">
    <property type="entry name" value="WD40/YVTN_repeat-like_dom_sf"/>
</dbReference>